<dbReference type="NCBIfam" id="TIGR03438">
    <property type="entry name" value="egtD_ergothio"/>
    <property type="match status" value="1"/>
</dbReference>
<evidence type="ECO:0000313" key="4">
    <source>
        <dbReference type="EMBL" id="PZO12018.1"/>
    </source>
</evidence>
<evidence type="ECO:0000313" key="5">
    <source>
        <dbReference type="Proteomes" id="UP000249354"/>
    </source>
</evidence>
<dbReference type="Proteomes" id="UP000249354">
    <property type="component" value="Unassembled WGS sequence"/>
</dbReference>
<dbReference type="InterPro" id="IPR017804">
    <property type="entry name" value="MeTrfase_EgtD-like"/>
</dbReference>
<dbReference type="Pfam" id="PF10017">
    <property type="entry name" value="Methyltransf_33"/>
    <property type="match status" value="1"/>
</dbReference>
<evidence type="ECO:0000256" key="2">
    <source>
        <dbReference type="ARBA" id="ARBA00022679"/>
    </source>
</evidence>
<dbReference type="GO" id="GO:0008168">
    <property type="term" value="F:methyltransferase activity"/>
    <property type="evidence" value="ECO:0007669"/>
    <property type="project" value="UniProtKB-KW"/>
</dbReference>
<gene>
    <name evidence="4" type="primary">egtD</name>
    <name evidence="4" type="ORF">DCF25_18350</name>
</gene>
<proteinExistence type="predicted"/>
<organism evidence="4 5">
    <name type="scientific">Leptolyngbya foveolarum</name>
    <dbReference type="NCBI Taxonomy" id="47253"/>
    <lineage>
        <taxon>Bacteria</taxon>
        <taxon>Bacillati</taxon>
        <taxon>Cyanobacteriota</taxon>
        <taxon>Cyanophyceae</taxon>
        <taxon>Leptolyngbyales</taxon>
        <taxon>Leptolyngbyaceae</taxon>
        <taxon>Leptolyngbya group</taxon>
        <taxon>Leptolyngbya</taxon>
    </lineage>
</organism>
<keyword evidence="1 4" id="KW-0489">Methyltransferase</keyword>
<dbReference type="PANTHER" id="PTHR43397">
    <property type="entry name" value="ERGOTHIONEINE BIOSYNTHESIS PROTEIN 1"/>
    <property type="match status" value="1"/>
</dbReference>
<dbReference type="InterPro" id="IPR051128">
    <property type="entry name" value="EgtD_Methyltrsf_superfamily"/>
</dbReference>
<dbReference type="InterPro" id="IPR035094">
    <property type="entry name" value="EgtD"/>
</dbReference>
<comment type="caution">
    <text evidence="4">The sequence shown here is derived from an EMBL/GenBank/DDBJ whole genome shotgun (WGS) entry which is preliminary data.</text>
</comment>
<evidence type="ECO:0000256" key="1">
    <source>
        <dbReference type="ARBA" id="ARBA00022603"/>
    </source>
</evidence>
<name>A0A2W4VYY0_9CYAN</name>
<accession>A0A2W4VYY0</accession>
<protein>
    <submittedName>
        <fullName evidence="4">L-histidine N(Alpha)-methyltransferase</fullName>
    </submittedName>
</protein>
<keyword evidence="2 4" id="KW-0808">Transferase</keyword>
<sequence>MSDDQLESGKDVIAGLSAEQKSLPPKYFYDQRGSELFEQICELPEYYPTRTETAILKEYSGAIAQKTGPCEIVELGSGSSTKSRILLNAYQDAGYPLRYLPVDVSDTMLTESAEKLLQEYPAMSIWAIASTYEPALNALPPKQLPARMIAFIGSTIGNLQPAECEAFLENISETLEVGDYFLLGLDLQKETSILESAYNDAQGVTAAFNLNMLRHLNRQFEGNFDLANFAHVASYNSQKKQIEMYLESLTAQTVRLEVLDLTVEFEMGDRILSEISRKFSLEEIANSLSSHRLKVVEIFTDTEQRFGLMLCQKAS</sequence>
<dbReference type="AlphaFoldDB" id="A0A2W4VYY0"/>
<dbReference type="SUPFAM" id="SSF53335">
    <property type="entry name" value="S-adenosyl-L-methionine-dependent methyltransferases"/>
    <property type="match status" value="1"/>
</dbReference>
<dbReference type="EMBL" id="QBMC01000162">
    <property type="protein sequence ID" value="PZO12018.1"/>
    <property type="molecule type" value="Genomic_DNA"/>
</dbReference>
<dbReference type="Gene3D" id="3.40.50.150">
    <property type="entry name" value="Vaccinia Virus protein VP39"/>
    <property type="match status" value="1"/>
</dbReference>
<dbReference type="PIRSF" id="PIRSF018005">
    <property type="entry name" value="UCP018005"/>
    <property type="match status" value="1"/>
</dbReference>
<evidence type="ECO:0000259" key="3">
    <source>
        <dbReference type="Pfam" id="PF10017"/>
    </source>
</evidence>
<dbReference type="GO" id="GO:0032259">
    <property type="term" value="P:methylation"/>
    <property type="evidence" value="ECO:0007669"/>
    <property type="project" value="UniProtKB-KW"/>
</dbReference>
<feature type="domain" description="Histidine-specific methyltransferase SAM-dependent" evidence="3">
    <location>
        <begin position="10"/>
        <end position="313"/>
    </location>
</feature>
<dbReference type="InterPro" id="IPR029063">
    <property type="entry name" value="SAM-dependent_MTases_sf"/>
</dbReference>
<dbReference type="InterPro" id="IPR019257">
    <property type="entry name" value="MeTrfase_dom"/>
</dbReference>
<dbReference type="PANTHER" id="PTHR43397:SF1">
    <property type="entry name" value="ERGOTHIONEINE BIOSYNTHESIS PROTEIN 1"/>
    <property type="match status" value="1"/>
</dbReference>
<reference evidence="5" key="1">
    <citation type="submission" date="2018-04" db="EMBL/GenBank/DDBJ databases">
        <authorList>
            <person name="Cornet L."/>
        </authorList>
    </citation>
    <scope>NUCLEOTIDE SEQUENCE [LARGE SCALE GENOMIC DNA]</scope>
</reference>
<reference evidence="4 5" key="2">
    <citation type="submission" date="2018-06" db="EMBL/GenBank/DDBJ databases">
        <title>Metagenomic assembly of (sub)arctic Cyanobacteria and their associated microbiome from non-axenic cultures.</title>
        <authorList>
            <person name="Baurain D."/>
        </authorList>
    </citation>
    <scope>NUCLEOTIDE SEQUENCE [LARGE SCALE GENOMIC DNA]</scope>
    <source>
        <strain evidence="4">ULC129bin1</strain>
    </source>
</reference>